<protein>
    <submittedName>
        <fullName evidence="1">Uncharacterized protein</fullName>
    </submittedName>
</protein>
<dbReference type="PANTHER" id="PTHR47326:SF1">
    <property type="entry name" value="HTH PSQ-TYPE DOMAIN-CONTAINING PROTEIN"/>
    <property type="match status" value="1"/>
</dbReference>
<evidence type="ECO:0000313" key="1">
    <source>
        <dbReference type="EMBL" id="EZA46558.1"/>
    </source>
</evidence>
<dbReference type="Proteomes" id="UP000053097">
    <property type="component" value="Unassembled WGS sequence"/>
</dbReference>
<gene>
    <name evidence="1" type="ORF">X777_00036</name>
</gene>
<dbReference type="EMBL" id="KK110536">
    <property type="protein sequence ID" value="EZA46558.1"/>
    <property type="molecule type" value="Genomic_DNA"/>
</dbReference>
<name>A0A026VS26_OOCBI</name>
<proteinExistence type="predicted"/>
<dbReference type="Gene3D" id="3.30.420.10">
    <property type="entry name" value="Ribonuclease H-like superfamily/Ribonuclease H"/>
    <property type="match status" value="1"/>
</dbReference>
<dbReference type="OMA" id="RFLNANC"/>
<keyword evidence="2" id="KW-1185">Reference proteome</keyword>
<reference evidence="1 2" key="1">
    <citation type="journal article" date="2014" name="Curr. Biol.">
        <title>The genome of the clonal raider ant Cerapachys biroi.</title>
        <authorList>
            <person name="Oxley P.R."/>
            <person name="Ji L."/>
            <person name="Fetter-Pruneda I."/>
            <person name="McKenzie S.K."/>
            <person name="Li C."/>
            <person name="Hu H."/>
            <person name="Zhang G."/>
            <person name="Kronauer D.J."/>
        </authorList>
    </citation>
    <scope>NUCLEOTIDE SEQUENCE [LARGE SCALE GENOMIC DNA]</scope>
</reference>
<dbReference type="GO" id="GO:0003676">
    <property type="term" value="F:nucleic acid binding"/>
    <property type="evidence" value="ECO:0007669"/>
    <property type="project" value="InterPro"/>
</dbReference>
<accession>A0A026VS26</accession>
<organism evidence="1 2">
    <name type="scientific">Ooceraea biroi</name>
    <name type="common">Clonal raider ant</name>
    <name type="synonym">Cerapachys biroi</name>
    <dbReference type="NCBI Taxonomy" id="2015173"/>
    <lineage>
        <taxon>Eukaryota</taxon>
        <taxon>Metazoa</taxon>
        <taxon>Ecdysozoa</taxon>
        <taxon>Arthropoda</taxon>
        <taxon>Hexapoda</taxon>
        <taxon>Insecta</taxon>
        <taxon>Pterygota</taxon>
        <taxon>Neoptera</taxon>
        <taxon>Endopterygota</taxon>
        <taxon>Hymenoptera</taxon>
        <taxon>Apocrita</taxon>
        <taxon>Aculeata</taxon>
        <taxon>Formicoidea</taxon>
        <taxon>Formicidae</taxon>
        <taxon>Dorylinae</taxon>
        <taxon>Ooceraea</taxon>
    </lineage>
</organism>
<sequence>QYQFSLNVWVGIIGDCLIGPHFLPLRLNGGSYCQFLEEKLPILLEDVPLHIRHQMWFMHDKAPAQFSLNVRQHLNAVYPNCWIGRRGPQL</sequence>
<evidence type="ECO:0000313" key="2">
    <source>
        <dbReference type="Proteomes" id="UP000053097"/>
    </source>
</evidence>
<dbReference type="AlphaFoldDB" id="A0A026VS26"/>
<feature type="non-terminal residue" evidence="1">
    <location>
        <position position="1"/>
    </location>
</feature>
<dbReference type="InterPro" id="IPR036397">
    <property type="entry name" value="RNaseH_sf"/>
</dbReference>
<dbReference type="PANTHER" id="PTHR47326">
    <property type="entry name" value="TRANSPOSABLE ELEMENT TC3 TRANSPOSASE-LIKE PROTEIN"/>
    <property type="match status" value="1"/>
</dbReference>